<reference evidence="3" key="1">
    <citation type="submission" date="2021-02" db="EMBL/GenBank/DDBJ databases">
        <authorList>
            <person name="Nowell W R."/>
        </authorList>
    </citation>
    <scope>NUCLEOTIDE SEQUENCE</scope>
</reference>
<feature type="transmembrane region" description="Helical" evidence="2">
    <location>
        <begin position="113"/>
        <end position="141"/>
    </location>
</feature>
<dbReference type="AlphaFoldDB" id="A0A817USP4"/>
<keyword evidence="2" id="KW-0472">Membrane</keyword>
<protein>
    <submittedName>
        <fullName evidence="3">Uncharacterized protein</fullName>
    </submittedName>
</protein>
<evidence type="ECO:0000313" key="3">
    <source>
        <dbReference type="EMBL" id="CAF3333964.1"/>
    </source>
</evidence>
<evidence type="ECO:0000256" key="2">
    <source>
        <dbReference type="SAM" id="Phobius"/>
    </source>
</evidence>
<dbReference type="Proteomes" id="UP000663833">
    <property type="component" value="Unassembled WGS sequence"/>
</dbReference>
<name>A0A817USP4_9BILA</name>
<keyword evidence="2" id="KW-1133">Transmembrane helix</keyword>
<sequence>MKLTAAQKQKRYRENLKRKGRHNTMKAKNRERTQNLRSKLSDFQREQYRNHDAAARKRARAANKHQSNSCCNYNTGCSTAYKGGPAQCCGSGFFKFCCPTRSTCGSYPYCKSYYYWGNLTLAGLISVIVGSIFGCIFLIALCHHLCKRQRRPTGASAIVLPQTFQNTGIHQAPPPYSSSTKA</sequence>
<evidence type="ECO:0000256" key="1">
    <source>
        <dbReference type="SAM" id="MobiDB-lite"/>
    </source>
</evidence>
<keyword evidence="2" id="KW-0812">Transmembrane</keyword>
<accession>A0A817USP4</accession>
<gene>
    <name evidence="3" type="ORF">LUA448_LOCUS11457</name>
</gene>
<comment type="caution">
    <text evidence="3">The sequence shown here is derived from an EMBL/GenBank/DDBJ whole genome shotgun (WGS) entry which is preliminary data.</text>
</comment>
<feature type="compositionally biased region" description="Basic residues" evidence="1">
    <location>
        <begin position="18"/>
        <end position="27"/>
    </location>
</feature>
<feature type="compositionally biased region" description="Basic and acidic residues" evidence="1">
    <location>
        <begin position="28"/>
        <end position="41"/>
    </location>
</feature>
<evidence type="ECO:0000313" key="4">
    <source>
        <dbReference type="Proteomes" id="UP000663833"/>
    </source>
</evidence>
<dbReference type="EMBL" id="CAJNYD010001387">
    <property type="protein sequence ID" value="CAF3333964.1"/>
    <property type="molecule type" value="Genomic_DNA"/>
</dbReference>
<feature type="region of interest" description="Disordered" evidence="1">
    <location>
        <begin position="1"/>
        <end position="41"/>
    </location>
</feature>
<organism evidence="3 4">
    <name type="scientific">Rotaria socialis</name>
    <dbReference type="NCBI Taxonomy" id="392032"/>
    <lineage>
        <taxon>Eukaryota</taxon>
        <taxon>Metazoa</taxon>
        <taxon>Spiralia</taxon>
        <taxon>Gnathifera</taxon>
        <taxon>Rotifera</taxon>
        <taxon>Eurotatoria</taxon>
        <taxon>Bdelloidea</taxon>
        <taxon>Philodinida</taxon>
        <taxon>Philodinidae</taxon>
        <taxon>Rotaria</taxon>
    </lineage>
</organism>
<proteinExistence type="predicted"/>